<dbReference type="GO" id="GO:0009254">
    <property type="term" value="P:peptidoglycan turnover"/>
    <property type="evidence" value="ECO:0007669"/>
    <property type="project" value="TreeGrafter"/>
</dbReference>
<accession>A0A1C1YTW0</accession>
<dbReference type="SUPFAM" id="SSF51445">
    <property type="entry name" value="(Trans)glycosidases"/>
    <property type="match status" value="1"/>
</dbReference>
<gene>
    <name evidence="5" type="ORF">AWJ14_07435</name>
</gene>
<organism evidence="5 6">
    <name type="scientific">Hoeflea olei</name>
    <dbReference type="NCBI Taxonomy" id="1480615"/>
    <lineage>
        <taxon>Bacteria</taxon>
        <taxon>Pseudomonadati</taxon>
        <taxon>Pseudomonadota</taxon>
        <taxon>Alphaproteobacteria</taxon>
        <taxon>Hyphomicrobiales</taxon>
        <taxon>Rhizobiaceae</taxon>
        <taxon>Hoeflea</taxon>
    </lineage>
</organism>
<evidence type="ECO:0000259" key="4">
    <source>
        <dbReference type="Pfam" id="PF00933"/>
    </source>
</evidence>
<dbReference type="GO" id="GO:0005975">
    <property type="term" value="P:carbohydrate metabolic process"/>
    <property type="evidence" value="ECO:0007669"/>
    <property type="project" value="InterPro"/>
</dbReference>
<sequence>MPETLKLSDAGHHFILGLRPGPTLHEIDREILEKVQPAGVILFRDNFDQTAFYADWHRQLAELRQAIAACLKRDRFIMSVDHEGGRVVRAPAPVTRFEYATHWAGKAEAIGRAMGHELASLGFNLNYAPVADINSNPDNPVIGARAFGAAPEAVARAALAFARGQQSEKVLACVKHFPGHGDTTGDSHYTLPTAQADRATLDARELVPFKAAIGASIPVVMTSHLMVPALDTENPVTLSQKVVRDCLRTELGYQGVVVTDDVGMHAMDDYREAPGLAADILNAGHDLIMLCAHWTDTRKLYDFAEAVLKAGQAQDYATRVLAPSRRRIEALLQRLPDNRPVLLPESVFEAHRALGTEFGGERAEVM</sequence>
<comment type="similarity">
    <text evidence="1">Belongs to the glycosyl hydrolase 3 family.</text>
</comment>
<dbReference type="STRING" id="1480615.AWJ14_07435"/>
<dbReference type="OrthoDB" id="9786661at2"/>
<dbReference type="InterPro" id="IPR001764">
    <property type="entry name" value="Glyco_hydro_3_N"/>
</dbReference>
<dbReference type="PANTHER" id="PTHR30480:SF16">
    <property type="entry name" value="GLYCOSIDE HYDROLASE FAMILY 3 DOMAIN PROTEIN"/>
    <property type="match status" value="1"/>
</dbReference>
<dbReference type="GO" id="GO:0004553">
    <property type="term" value="F:hydrolase activity, hydrolyzing O-glycosyl compounds"/>
    <property type="evidence" value="ECO:0007669"/>
    <property type="project" value="InterPro"/>
</dbReference>
<evidence type="ECO:0000256" key="1">
    <source>
        <dbReference type="ARBA" id="ARBA00005336"/>
    </source>
</evidence>
<dbReference type="PANTHER" id="PTHR30480">
    <property type="entry name" value="BETA-HEXOSAMINIDASE-RELATED"/>
    <property type="match status" value="1"/>
</dbReference>
<dbReference type="InterPro" id="IPR050226">
    <property type="entry name" value="NagZ_Beta-hexosaminidase"/>
</dbReference>
<proteinExistence type="inferred from homology"/>
<dbReference type="Proteomes" id="UP000094795">
    <property type="component" value="Unassembled WGS sequence"/>
</dbReference>
<evidence type="ECO:0000256" key="3">
    <source>
        <dbReference type="ARBA" id="ARBA00023295"/>
    </source>
</evidence>
<protein>
    <recommendedName>
        <fullName evidence="4">Glycoside hydrolase family 3 N-terminal domain-containing protein</fullName>
    </recommendedName>
</protein>
<feature type="domain" description="Glycoside hydrolase family 3 N-terminal" evidence="4">
    <location>
        <begin position="28"/>
        <end position="313"/>
    </location>
</feature>
<keyword evidence="6" id="KW-1185">Reference proteome</keyword>
<name>A0A1C1YTW0_9HYPH</name>
<dbReference type="EMBL" id="LQZT01000023">
    <property type="protein sequence ID" value="OCW56978.1"/>
    <property type="molecule type" value="Genomic_DNA"/>
</dbReference>
<comment type="caution">
    <text evidence="5">The sequence shown here is derived from an EMBL/GenBank/DDBJ whole genome shotgun (WGS) entry which is preliminary data.</text>
</comment>
<evidence type="ECO:0000313" key="6">
    <source>
        <dbReference type="Proteomes" id="UP000094795"/>
    </source>
</evidence>
<dbReference type="Pfam" id="PF00933">
    <property type="entry name" value="Glyco_hydro_3"/>
    <property type="match status" value="1"/>
</dbReference>
<keyword evidence="3" id="KW-0326">Glycosidase</keyword>
<dbReference type="RefSeq" id="WP_066180157.1">
    <property type="nucleotide sequence ID" value="NZ_LQZT01000023.1"/>
</dbReference>
<reference evidence="5 6" key="1">
    <citation type="submission" date="2015-12" db="EMBL/GenBank/DDBJ databases">
        <authorList>
            <person name="Shamseldin A."/>
            <person name="Moawad H."/>
            <person name="Abd El-Rahim W.M."/>
            <person name="Sadowsky M.J."/>
        </authorList>
    </citation>
    <scope>NUCLEOTIDE SEQUENCE [LARGE SCALE GENOMIC DNA]</scope>
    <source>
        <strain evidence="5 6">JC234</strain>
    </source>
</reference>
<evidence type="ECO:0000256" key="2">
    <source>
        <dbReference type="ARBA" id="ARBA00022801"/>
    </source>
</evidence>
<dbReference type="Gene3D" id="3.20.20.300">
    <property type="entry name" value="Glycoside hydrolase, family 3, N-terminal domain"/>
    <property type="match status" value="1"/>
</dbReference>
<evidence type="ECO:0000313" key="5">
    <source>
        <dbReference type="EMBL" id="OCW56978.1"/>
    </source>
</evidence>
<keyword evidence="2" id="KW-0378">Hydrolase</keyword>
<dbReference type="AlphaFoldDB" id="A0A1C1YTW0"/>
<dbReference type="InterPro" id="IPR036962">
    <property type="entry name" value="Glyco_hydro_3_N_sf"/>
</dbReference>
<dbReference type="InterPro" id="IPR017853">
    <property type="entry name" value="GH"/>
</dbReference>